<keyword evidence="5" id="KW-1185">Reference proteome</keyword>
<feature type="region of interest" description="Disordered" evidence="1">
    <location>
        <begin position="227"/>
        <end position="311"/>
    </location>
</feature>
<proteinExistence type="predicted"/>
<evidence type="ECO:0000256" key="3">
    <source>
        <dbReference type="SAM" id="SignalP"/>
    </source>
</evidence>
<evidence type="ECO:0000313" key="5">
    <source>
        <dbReference type="Proteomes" id="UP001055940"/>
    </source>
</evidence>
<dbReference type="Proteomes" id="UP001055940">
    <property type="component" value="Chromosome"/>
</dbReference>
<dbReference type="EMBL" id="CP099837">
    <property type="protein sequence ID" value="USY20351.1"/>
    <property type="molecule type" value="Genomic_DNA"/>
</dbReference>
<evidence type="ECO:0000313" key="4">
    <source>
        <dbReference type="EMBL" id="USY20351.1"/>
    </source>
</evidence>
<keyword evidence="3" id="KW-0732">Signal</keyword>
<keyword evidence="2" id="KW-1133">Transmembrane helix</keyword>
<feature type="signal peptide" evidence="3">
    <location>
        <begin position="1"/>
        <end position="35"/>
    </location>
</feature>
<feature type="transmembrane region" description="Helical" evidence="2">
    <location>
        <begin position="317"/>
        <end position="338"/>
    </location>
</feature>
<feature type="compositionally biased region" description="Basic and acidic residues" evidence="1">
    <location>
        <begin position="286"/>
        <end position="302"/>
    </location>
</feature>
<feature type="compositionally biased region" description="Acidic residues" evidence="1">
    <location>
        <begin position="237"/>
        <end position="248"/>
    </location>
</feature>
<feature type="compositionally biased region" description="Gly residues" evidence="1">
    <location>
        <begin position="266"/>
        <end position="285"/>
    </location>
</feature>
<dbReference type="RefSeq" id="WP_254419428.1">
    <property type="nucleotide sequence ID" value="NZ_BAAAJB010000043.1"/>
</dbReference>
<organism evidence="4 5">
    <name type="scientific">Nocardiopsis exhalans</name>
    <dbReference type="NCBI Taxonomy" id="163604"/>
    <lineage>
        <taxon>Bacteria</taxon>
        <taxon>Bacillati</taxon>
        <taxon>Actinomycetota</taxon>
        <taxon>Actinomycetes</taxon>
        <taxon>Streptosporangiales</taxon>
        <taxon>Nocardiopsidaceae</taxon>
        <taxon>Nocardiopsis</taxon>
    </lineage>
</organism>
<gene>
    <name evidence="4" type="ORF">NE857_01420</name>
</gene>
<feature type="chain" id="PRO_5045543226" evidence="3">
    <location>
        <begin position="36"/>
        <end position="353"/>
    </location>
</feature>
<evidence type="ECO:0000256" key="1">
    <source>
        <dbReference type="SAM" id="MobiDB-lite"/>
    </source>
</evidence>
<dbReference type="PROSITE" id="PS51318">
    <property type="entry name" value="TAT"/>
    <property type="match status" value="1"/>
</dbReference>
<dbReference type="InterPro" id="IPR006311">
    <property type="entry name" value="TAT_signal"/>
</dbReference>
<name>A0ABY5DBB3_9ACTN</name>
<evidence type="ECO:0000256" key="2">
    <source>
        <dbReference type="SAM" id="Phobius"/>
    </source>
</evidence>
<keyword evidence="2" id="KW-0472">Membrane</keyword>
<accession>A0ABY5DBB3</accession>
<reference evidence="4" key="1">
    <citation type="submission" date="2022-06" db="EMBL/GenBank/DDBJ databases">
        <authorList>
            <person name="Ping M."/>
        </authorList>
    </citation>
    <scope>NUCLEOTIDE SEQUENCE</scope>
    <source>
        <strain evidence="4">JCM11759T</strain>
    </source>
</reference>
<sequence length="353" mass="36560">MNSCSRNRTRRSLQGGLAFVAFGALSLAAALPAHADTGEVGYARATVAGEADISVFHSQAADFHGTYRYLDAFDGEIFAASRTFARVDVVEDELVSQVTLEELRIELTEGDIEAMREAAVDGVSQPGLENPEGGSDELLLQASFTGPVIVTSQNWAGEQEFVHEEGDQSVEVDEIGAEFSFVTETSPWEETFEGQPLWGVHQALDLVVEFPEEEFSVTYRVGETWVGADIPPVTDGGGEDGEDGDDNGDTGNGHGGPGEGDEGSEGSEGSGGESGEGSEGGSGTGKGEDGSPADEKGGKADEGNGADEDLARTGVPVGALITVGAAVASVGGAATYLARRRKNTAENTETSES</sequence>
<keyword evidence="2" id="KW-0812">Transmembrane</keyword>
<protein>
    <submittedName>
        <fullName evidence="4">Uncharacterized protein</fullName>
    </submittedName>
</protein>